<evidence type="ECO:0000256" key="4">
    <source>
        <dbReference type="ARBA" id="ARBA00023128"/>
    </source>
</evidence>
<dbReference type="CDD" id="cd10027">
    <property type="entry name" value="UDG-F1-like"/>
    <property type="match status" value="1"/>
</dbReference>
<dbReference type="Gene3D" id="3.40.470.10">
    <property type="entry name" value="Uracil-DNA glycosylase-like domain"/>
    <property type="match status" value="1"/>
</dbReference>
<dbReference type="GO" id="GO:0005634">
    <property type="term" value="C:nucleus"/>
    <property type="evidence" value="ECO:0007669"/>
    <property type="project" value="UniProtKB-SubCell"/>
</dbReference>
<dbReference type="InterPro" id="IPR036895">
    <property type="entry name" value="Uracil-DNA_glycosylase-like_sf"/>
</dbReference>
<dbReference type="NCBIfam" id="NF003591">
    <property type="entry name" value="PRK05254.1-4"/>
    <property type="match status" value="1"/>
</dbReference>
<dbReference type="GO" id="GO:0005739">
    <property type="term" value="C:mitochondrion"/>
    <property type="evidence" value="ECO:0007669"/>
    <property type="project" value="UniProtKB-SubCell"/>
</dbReference>
<evidence type="ECO:0000313" key="11">
    <source>
        <dbReference type="EMBL" id="KAF2758108.1"/>
    </source>
</evidence>
<comment type="similarity">
    <text evidence="1 7 9">Belongs to the uracil-DNA glycosylase (UDG) superfamily. UNG family.</text>
</comment>
<feature type="domain" description="Uracil-DNA glycosylase-like" evidence="10">
    <location>
        <begin position="122"/>
        <end position="286"/>
    </location>
</feature>
<evidence type="ECO:0000256" key="2">
    <source>
        <dbReference type="ARBA" id="ARBA00022763"/>
    </source>
</evidence>
<keyword evidence="6 7" id="KW-0539">Nucleus</keyword>
<dbReference type="OrthoDB" id="10031947at2759"/>
<gene>
    <name evidence="7" type="primary">UNG1</name>
    <name evidence="11" type="ORF">EJ05DRAFT_452722</name>
</gene>
<keyword evidence="12" id="KW-1185">Reference proteome</keyword>
<dbReference type="InterPro" id="IPR018085">
    <property type="entry name" value="Ura-DNA_Glyclase_AS"/>
</dbReference>
<evidence type="ECO:0000256" key="9">
    <source>
        <dbReference type="RuleBase" id="RU003780"/>
    </source>
</evidence>
<dbReference type="Proteomes" id="UP000799437">
    <property type="component" value="Unassembled WGS sequence"/>
</dbReference>
<keyword evidence="3 7" id="KW-0378">Hydrolase</keyword>
<dbReference type="NCBIfam" id="NF003589">
    <property type="entry name" value="PRK05254.1-2"/>
    <property type="match status" value="1"/>
</dbReference>
<dbReference type="PROSITE" id="PS00130">
    <property type="entry name" value="U_DNA_GLYCOSYLASE"/>
    <property type="match status" value="1"/>
</dbReference>
<keyword evidence="2 7" id="KW-0227">DNA damage</keyword>
<evidence type="ECO:0000256" key="6">
    <source>
        <dbReference type="ARBA" id="ARBA00023242"/>
    </source>
</evidence>
<dbReference type="SMART" id="SM00986">
    <property type="entry name" value="UDG"/>
    <property type="match status" value="1"/>
</dbReference>
<dbReference type="SUPFAM" id="SSF52141">
    <property type="entry name" value="Uracil-DNA glycosylase-like"/>
    <property type="match status" value="1"/>
</dbReference>
<dbReference type="NCBIfam" id="NF003588">
    <property type="entry name" value="PRK05254.1-1"/>
    <property type="match status" value="1"/>
</dbReference>
<sequence>MSLKRKAVELVATEAKKPKANGSITSFFGAPKSISTTAGVAPKESAQPKVKFDKDAWVANLKDEQKELLKLEIDTLHESWLAHLKDEITSAEFLNLKRFVKKEIDSGKKIFPPLEQVYSWSRHTPLNTVKAVILGQDPYHNVNQAHGLCFSVKPPTPAPPSLKNIYIALKKDYPTFSPPPKNGGLLTPWADRGVLLLNTCLTVRAHEANSHAGKGWERFTQKVIDTVAKQRTNGVVFLAWGSPAQKRTANINSQKHLILKSVHPSPLSASRGWFDCGHFKKTNEWLKQRYGEDAEINWDLNVQPEEAGE</sequence>
<dbReference type="NCBIfam" id="TIGR00628">
    <property type="entry name" value="ung"/>
    <property type="match status" value="1"/>
</dbReference>
<dbReference type="SMART" id="SM00987">
    <property type="entry name" value="UreE_C"/>
    <property type="match status" value="1"/>
</dbReference>
<evidence type="ECO:0000256" key="3">
    <source>
        <dbReference type="ARBA" id="ARBA00022801"/>
    </source>
</evidence>
<keyword evidence="4 7" id="KW-0496">Mitochondrion</keyword>
<dbReference type="EMBL" id="ML996572">
    <property type="protein sequence ID" value="KAF2758108.1"/>
    <property type="molecule type" value="Genomic_DNA"/>
</dbReference>
<dbReference type="EC" id="3.2.2.27" evidence="7 9"/>
<comment type="subcellular location">
    <subcellularLocation>
        <location evidence="7">Mitochondrion</location>
    </subcellularLocation>
    <subcellularLocation>
        <location evidence="7">Nucleus</location>
    </subcellularLocation>
</comment>
<comment type="function">
    <text evidence="7 9">Excises uracil residues from the DNA which can arise as a result of misincorporation of dUMP residues by DNA polymerase or due to deamination of cytosine.</text>
</comment>
<keyword evidence="5 7" id="KW-0234">DNA repair</keyword>
<dbReference type="AlphaFoldDB" id="A0A6A6W596"/>
<dbReference type="HAMAP" id="MF_00148">
    <property type="entry name" value="UDG"/>
    <property type="match status" value="1"/>
</dbReference>
<evidence type="ECO:0000256" key="5">
    <source>
        <dbReference type="ARBA" id="ARBA00023204"/>
    </source>
</evidence>
<dbReference type="Pfam" id="PF03167">
    <property type="entry name" value="UDG"/>
    <property type="match status" value="1"/>
</dbReference>
<organism evidence="11 12">
    <name type="scientific">Pseudovirgaria hyperparasitica</name>
    <dbReference type="NCBI Taxonomy" id="470096"/>
    <lineage>
        <taxon>Eukaryota</taxon>
        <taxon>Fungi</taxon>
        <taxon>Dikarya</taxon>
        <taxon>Ascomycota</taxon>
        <taxon>Pezizomycotina</taxon>
        <taxon>Dothideomycetes</taxon>
        <taxon>Dothideomycetes incertae sedis</taxon>
        <taxon>Acrospermales</taxon>
        <taxon>Acrospermaceae</taxon>
        <taxon>Pseudovirgaria</taxon>
    </lineage>
</organism>
<evidence type="ECO:0000256" key="7">
    <source>
        <dbReference type="HAMAP-Rule" id="MF_03166"/>
    </source>
</evidence>
<dbReference type="PANTHER" id="PTHR11264">
    <property type="entry name" value="URACIL-DNA GLYCOSYLASE"/>
    <property type="match status" value="1"/>
</dbReference>
<evidence type="ECO:0000256" key="8">
    <source>
        <dbReference type="PROSITE-ProRule" id="PRU10072"/>
    </source>
</evidence>
<dbReference type="GO" id="GO:0004844">
    <property type="term" value="F:uracil DNA N-glycosylase activity"/>
    <property type="evidence" value="ECO:0007669"/>
    <property type="project" value="UniProtKB-UniRule"/>
</dbReference>
<accession>A0A6A6W596</accession>
<dbReference type="PANTHER" id="PTHR11264:SF0">
    <property type="entry name" value="URACIL-DNA GLYCOSYLASE"/>
    <property type="match status" value="1"/>
</dbReference>
<dbReference type="InterPro" id="IPR002043">
    <property type="entry name" value="UDG_fam1"/>
</dbReference>
<dbReference type="NCBIfam" id="NF003592">
    <property type="entry name" value="PRK05254.1-5"/>
    <property type="match status" value="1"/>
</dbReference>
<dbReference type="FunFam" id="3.40.470.10:FF:000007">
    <property type="entry name" value="Uracil-DNA glycosylase"/>
    <property type="match status" value="1"/>
</dbReference>
<evidence type="ECO:0000313" key="12">
    <source>
        <dbReference type="Proteomes" id="UP000799437"/>
    </source>
</evidence>
<dbReference type="InterPro" id="IPR005122">
    <property type="entry name" value="Uracil-DNA_glycosylase-like"/>
</dbReference>
<comment type="catalytic activity">
    <reaction evidence="7 9">
        <text>Hydrolyzes single-stranded DNA or mismatched double-stranded DNA and polynucleotides, releasing free uracil.</text>
        <dbReference type="EC" id="3.2.2.27"/>
    </reaction>
</comment>
<reference evidence="11" key="1">
    <citation type="journal article" date="2020" name="Stud. Mycol.">
        <title>101 Dothideomycetes genomes: a test case for predicting lifestyles and emergence of pathogens.</title>
        <authorList>
            <person name="Haridas S."/>
            <person name="Albert R."/>
            <person name="Binder M."/>
            <person name="Bloem J."/>
            <person name="Labutti K."/>
            <person name="Salamov A."/>
            <person name="Andreopoulos B."/>
            <person name="Baker S."/>
            <person name="Barry K."/>
            <person name="Bills G."/>
            <person name="Bluhm B."/>
            <person name="Cannon C."/>
            <person name="Castanera R."/>
            <person name="Culley D."/>
            <person name="Daum C."/>
            <person name="Ezra D."/>
            <person name="Gonzalez J."/>
            <person name="Henrissat B."/>
            <person name="Kuo A."/>
            <person name="Liang C."/>
            <person name="Lipzen A."/>
            <person name="Lutzoni F."/>
            <person name="Magnuson J."/>
            <person name="Mondo S."/>
            <person name="Nolan M."/>
            <person name="Ohm R."/>
            <person name="Pangilinan J."/>
            <person name="Park H.-J."/>
            <person name="Ramirez L."/>
            <person name="Alfaro M."/>
            <person name="Sun H."/>
            <person name="Tritt A."/>
            <person name="Yoshinaga Y."/>
            <person name="Zwiers L.-H."/>
            <person name="Turgeon B."/>
            <person name="Goodwin S."/>
            <person name="Spatafora J."/>
            <person name="Crous P."/>
            <person name="Grigoriev I."/>
        </authorList>
    </citation>
    <scope>NUCLEOTIDE SEQUENCE</scope>
    <source>
        <strain evidence="11">CBS 121739</strain>
    </source>
</reference>
<feature type="active site" description="Proton acceptor" evidence="7 8">
    <location>
        <position position="137"/>
    </location>
</feature>
<evidence type="ECO:0000259" key="10">
    <source>
        <dbReference type="SMART" id="SM00986"/>
    </source>
</evidence>
<name>A0A6A6W596_9PEZI</name>
<dbReference type="GO" id="GO:0097510">
    <property type="term" value="P:base-excision repair, AP site formation via deaminated base removal"/>
    <property type="evidence" value="ECO:0007669"/>
    <property type="project" value="TreeGrafter"/>
</dbReference>
<evidence type="ECO:0000256" key="1">
    <source>
        <dbReference type="ARBA" id="ARBA00008184"/>
    </source>
</evidence>
<proteinExistence type="inferred from homology"/>
<protein>
    <recommendedName>
        <fullName evidence="7 9">Uracil-DNA glycosylase</fullName>
        <shortName evidence="7">UDG</shortName>
        <ecNumber evidence="7 9">3.2.2.27</ecNumber>
    </recommendedName>
</protein>